<keyword evidence="3 5" id="KW-0687">Ribonucleoprotein</keyword>
<dbReference type="OrthoDB" id="9815192at2"/>
<evidence type="ECO:0000256" key="3">
    <source>
        <dbReference type="ARBA" id="ARBA00023274"/>
    </source>
</evidence>
<evidence type="ECO:0000256" key="2">
    <source>
        <dbReference type="ARBA" id="ARBA00022980"/>
    </source>
</evidence>
<organism evidence="7 8">
    <name type="scientific">Geothermobacter ehrlichii</name>
    <dbReference type="NCBI Taxonomy" id="213224"/>
    <lineage>
        <taxon>Bacteria</taxon>
        <taxon>Pseudomonadati</taxon>
        <taxon>Thermodesulfobacteriota</taxon>
        <taxon>Desulfuromonadia</taxon>
        <taxon>Desulfuromonadales</taxon>
        <taxon>Geothermobacteraceae</taxon>
        <taxon>Geothermobacter</taxon>
    </lineage>
</organism>
<comment type="similarity">
    <text evidence="1 5">Belongs to the universal ribosomal protein uL29 family.</text>
</comment>
<name>A0A5D3WGL7_9BACT</name>
<dbReference type="HAMAP" id="MF_00374">
    <property type="entry name" value="Ribosomal_uL29"/>
    <property type="match status" value="1"/>
</dbReference>
<dbReference type="Proteomes" id="UP000324159">
    <property type="component" value="Unassembled WGS sequence"/>
</dbReference>
<evidence type="ECO:0000256" key="5">
    <source>
        <dbReference type="HAMAP-Rule" id="MF_00374"/>
    </source>
</evidence>
<dbReference type="GO" id="GO:0022625">
    <property type="term" value="C:cytosolic large ribosomal subunit"/>
    <property type="evidence" value="ECO:0007669"/>
    <property type="project" value="TreeGrafter"/>
</dbReference>
<dbReference type="AlphaFoldDB" id="A0A5D3WGL7"/>
<protein>
    <recommendedName>
        <fullName evidence="4 5">Large ribosomal subunit protein uL29</fullName>
    </recommendedName>
</protein>
<dbReference type="InterPro" id="IPR050063">
    <property type="entry name" value="Ribosomal_protein_uL29"/>
</dbReference>
<keyword evidence="6" id="KW-0175">Coiled coil</keyword>
<accession>A0A5D3WGL7</accession>
<keyword evidence="2 5" id="KW-0689">Ribosomal protein</keyword>
<sequence length="62" mass="7286">MKAKELRELSVAELEKKVSELNQELFNLRFQLHTGHLENTARIGQVRKDIARTRTILREKQA</sequence>
<evidence type="ECO:0000313" key="7">
    <source>
        <dbReference type="EMBL" id="TYO95724.1"/>
    </source>
</evidence>
<dbReference type="Pfam" id="PF00831">
    <property type="entry name" value="Ribosomal_L29"/>
    <property type="match status" value="1"/>
</dbReference>
<dbReference type="FunFam" id="1.10.287.310:FF:000001">
    <property type="entry name" value="50S ribosomal protein L29"/>
    <property type="match status" value="1"/>
</dbReference>
<dbReference type="RefSeq" id="WP_148897106.1">
    <property type="nucleotide sequence ID" value="NZ_VNIB01000018.1"/>
</dbReference>
<dbReference type="SUPFAM" id="SSF46561">
    <property type="entry name" value="Ribosomal protein L29 (L29p)"/>
    <property type="match status" value="1"/>
</dbReference>
<evidence type="ECO:0000256" key="6">
    <source>
        <dbReference type="SAM" id="Coils"/>
    </source>
</evidence>
<dbReference type="InterPro" id="IPR001854">
    <property type="entry name" value="Ribosomal_uL29"/>
</dbReference>
<comment type="caution">
    <text evidence="7">The sequence shown here is derived from an EMBL/GenBank/DDBJ whole genome shotgun (WGS) entry which is preliminary data.</text>
</comment>
<dbReference type="InterPro" id="IPR036049">
    <property type="entry name" value="Ribosomal_uL29_sf"/>
</dbReference>
<evidence type="ECO:0000256" key="4">
    <source>
        <dbReference type="ARBA" id="ARBA00035204"/>
    </source>
</evidence>
<dbReference type="PANTHER" id="PTHR10916">
    <property type="entry name" value="60S RIBOSOMAL PROTEIN L35/50S RIBOSOMAL PROTEIN L29"/>
    <property type="match status" value="1"/>
</dbReference>
<reference evidence="7 8" key="1">
    <citation type="submission" date="2019-07" db="EMBL/GenBank/DDBJ databases">
        <title>Genomic Encyclopedia of Type Strains, Phase IV (KMG-IV): sequencing the most valuable type-strain genomes for metagenomic binning, comparative biology and taxonomic classification.</title>
        <authorList>
            <person name="Goeker M."/>
        </authorList>
    </citation>
    <scope>NUCLEOTIDE SEQUENCE [LARGE SCALE GENOMIC DNA]</scope>
    <source>
        <strain evidence="7 8">SS015</strain>
    </source>
</reference>
<dbReference type="Gene3D" id="1.10.287.310">
    <property type="match status" value="1"/>
</dbReference>
<dbReference type="GO" id="GO:0006412">
    <property type="term" value="P:translation"/>
    <property type="evidence" value="ECO:0007669"/>
    <property type="project" value="UniProtKB-UniRule"/>
</dbReference>
<proteinExistence type="inferred from homology"/>
<keyword evidence="8" id="KW-1185">Reference proteome</keyword>
<dbReference type="PANTHER" id="PTHR10916:SF0">
    <property type="entry name" value="LARGE RIBOSOMAL SUBUNIT PROTEIN UL29C"/>
    <property type="match status" value="1"/>
</dbReference>
<feature type="coiled-coil region" evidence="6">
    <location>
        <begin position="4"/>
        <end position="31"/>
    </location>
</feature>
<dbReference type="GO" id="GO:0003735">
    <property type="term" value="F:structural constituent of ribosome"/>
    <property type="evidence" value="ECO:0007669"/>
    <property type="project" value="InterPro"/>
</dbReference>
<dbReference type="CDD" id="cd00427">
    <property type="entry name" value="Ribosomal_L29_HIP"/>
    <property type="match status" value="1"/>
</dbReference>
<dbReference type="NCBIfam" id="TIGR00012">
    <property type="entry name" value="L29"/>
    <property type="match status" value="1"/>
</dbReference>
<dbReference type="EMBL" id="VNIB01000018">
    <property type="protein sequence ID" value="TYO95724.1"/>
    <property type="molecule type" value="Genomic_DNA"/>
</dbReference>
<evidence type="ECO:0000256" key="1">
    <source>
        <dbReference type="ARBA" id="ARBA00009254"/>
    </source>
</evidence>
<gene>
    <name evidence="5" type="primary">rpmC</name>
    <name evidence="7" type="ORF">EDC39_11864</name>
</gene>
<evidence type="ECO:0000313" key="8">
    <source>
        <dbReference type="Proteomes" id="UP000324159"/>
    </source>
</evidence>